<dbReference type="Pfam" id="PF07677">
    <property type="entry name" value="A2M_recep"/>
    <property type="match status" value="1"/>
</dbReference>
<keyword evidence="3" id="KW-0882">Thioester bond</keyword>
<evidence type="ECO:0000256" key="2">
    <source>
        <dbReference type="ARBA" id="ARBA00022729"/>
    </source>
</evidence>
<dbReference type="GO" id="GO:0005615">
    <property type="term" value="C:extracellular space"/>
    <property type="evidence" value="ECO:0007669"/>
    <property type="project" value="InterPro"/>
</dbReference>
<evidence type="ECO:0000259" key="8">
    <source>
        <dbReference type="SMART" id="SM01361"/>
    </source>
</evidence>
<dbReference type="InterPro" id="IPR011626">
    <property type="entry name" value="Alpha-macroglobulin_TED"/>
</dbReference>
<feature type="domain" description="Alpha-macroglobulin receptor-binding" evidence="8">
    <location>
        <begin position="1425"/>
        <end position="1512"/>
    </location>
</feature>
<keyword evidence="2" id="KW-0732">Signal</keyword>
<dbReference type="InterPro" id="IPR008930">
    <property type="entry name" value="Terpenoid_cyclase/PrenylTrfase"/>
</dbReference>
<protein>
    <recommendedName>
        <fullName evidence="10">Alpha-2-macroglobulin</fullName>
    </recommendedName>
</protein>
<evidence type="ECO:0000259" key="6">
    <source>
        <dbReference type="SMART" id="SM01359"/>
    </source>
</evidence>
<feature type="transmembrane region" description="Helical" evidence="5">
    <location>
        <begin position="717"/>
        <end position="735"/>
    </location>
</feature>
<comment type="similarity">
    <text evidence="1">Belongs to the protease inhibitor I39 (alpha-2-macroglobulin) family. Bacterial alpha-2-macroglobulin subfamily.</text>
</comment>
<dbReference type="SMART" id="SM01360">
    <property type="entry name" value="A2M"/>
    <property type="match status" value="1"/>
</dbReference>
<comment type="caution">
    <text evidence="9">The sequence shown here is derived from an EMBL/GenBank/DDBJ whole genome shotgun (WGS) entry which is preliminary data.</text>
</comment>
<dbReference type="InterPro" id="IPR011625">
    <property type="entry name" value="A2M_N_BRD"/>
</dbReference>
<dbReference type="InterPro" id="IPR009048">
    <property type="entry name" value="A-macroglobulin_rcpt-bd"/>
</dbReference>
<dbReference type="InterPro" id="IPR036595">
    <property type="entry name" value="A-macroglobulin_rcpt-bd_sf"/>
</dbReference>
<dbReference type="InterPro" id="IPR002890">
    <property type="entry name" value="MG2"/>
</dbReference>
<evidence type="ECO:0000256" key="4">
    <source>
        <dbReference type="ARBA" id="ARBA00023157"/>
    </source>
</evidence>
<feature type="transmembrane region" description="Helical" evidence="5">
    <location>
        <begin position="742"/>
        <end position="764"/>
    </location>
</feature>
<feature type="domain" description="Alpha-2-macroglobulin bait region" evidence="6">
    <location>
        <begin position="489"/>
        <end position="627"/>
    </location>
</feature>
<dbReference type="Pfam" id="PF01835">
    <property type="entry name" value="MG2"/>
    <property type="match status" value="1"/>
</dbReference>
<evidence type="ECO:0008006" key="10">
    <source>
        <dbReference type="Google" id="ProtNLM"/>
    </source>
</evidence>
<feature type="domain" description="Alpha-2-macroglobulin" evidence="7">
    <location>
        <begin position="795"/>
        <end position="885"/>
    </location>
</feature>
<organism evidence="9">
    <name type="scientific">Caldilinea aerophila</name>
    <dbReference type="NCBI Taxonomy" id="133453"/>
    <lineage>
        <taxon>Bacteria</taxon>
        <taxon>Bacillati</taxon>
        <taxon>Chloroflexota</taxon>
        <taxon>Caldilineae</taxon>
        <taxon>Caldilineales</taxon>
        <taxon>Caldilineaceae</taxon>
        <taxon>Caldilinea</taxon>
    </lineage>
</organism>
<dbReference type="InterPro" id="IPR013783">
    <property type="entry name" value="Ig-like_fold"/>
</dbReference>
<keyword evidence="5" id="KW-0812">Transmembrane</keyword>
<dbReference type="Gene3D" id="2.20.130.20">
    <property type="match status" value="1"/>
</dbReference>
<keyword evidence="5" id="KW-0472">Membrane</keyword>
<dbReference type="PANTHER" id="PTHR11412:SF136">
    <property type="entry name" value="CD109 ANTIGEN"/>
    <property type="match status" value="1"/>
</dbReference>
<dbReference type="InterPro" id="IPR050473">
    <property type="entry name" value="A2M/Complement_sys"/>
</dbReference>
<name>A0A7C1JYN9_9CHLR</name>
<sequence>MTHNMARIWYNSASCNATRDLQKIRANQRSKESPTSCNKEVCMSHLRSRRLRILLPLFVLLFGCTPTPDPSPDPVMYIIGQFEHLTPGSTTSFLVYVRDDNLSDSVTAADRPVTVSLEEPNQGEIQLFSGQTDKNGAVRVEFKTPELAASGYRRLLVHADAPSGPRSFTQDVYIGRTYNVLISTDKPVYQPGQTIHLRTLALDALDLRAAAGETMTITLADPQGNKLMRRDLLTSQYGVATLDFPLDTQAPSGHYTLTAEIGPNQATRTVEVKPYRLPRFQIAFRPDRSFYLPGEIATGVIEARYFFGKPVTGGKVTVRGVMTDVAEETVFELAGETDAEGVFRYEAPVPEFLVGQFGNRSAQIDLTIEVVDTANHLEAIDENMIVAEQPLLIDAVPESGVLKPGLENRIYLNVTTPDGAPAQATLQIALPSLSVTTTATTDLYGLAAITITPPSGRHLPIEIEAVDGEGRTVVQRLSLGSDTQIGSAVLMRPERSEYKVGETANIDIFVNGNATTVYLDVIKGRQTFAMVALPVVNGAARAAIPIDGSLLGTLELSAYVIDNKGELVRDHRLLLVNPAPAEVTVTADADVYRPGDIATLDIQVQREGTAMPGVIGLAIVDDSVFFVQEQDPGFARTYFLLDRELQEPRYQIKDFVELPDDVYSPYDDSFESPRSIAQARDRALAGLFAQELAARQAAQPKESVTAPSLPASIAMSWGNRLYLLAPLVGLALYDGRRKRRHLLIALTLFALAAFFWSACAAPAAQAPAASAPVVAETATTPRPEASRLRQFFPETLYWLPELQTDAQGRALVEVPIADSVTTWRVSVLASDAAGNLGSAQARLRVYQEFFVEPDLPRFLTVGDEIEAPVSVYNYLDEPQWIEFKLEPGDWYELTGEPPHKIAVNANEVTVIYVPMRVLRHGVHNFQITALGTSLSDAVVRQIEVLPDGQQVASSFGGRLEKSQRFPVSLPAAAIPETDRLIVRIYPSLISQALSGLEGLLQIPHGCFEQTSSITFPNVLVLDFLKASGQASPALQMQAEHLIQLGYQRLLSFEVDETPGGFSLFGEPPAQVLLTAFGLMEFTAMSQVAYVDPALLERIAAFLADHQNRDGSWDPEDTIVLTGMDKNQSRLNATAYIVWALADADAEPIAVRRGVRYLQDALKRSLAAGLPQPQSAVGAAALVAAGQRGSAAGEEATLSDYTLALIANALIAADADPTRALEALASRAKRMGNTAHWGGDGVTFLGSYGPVEQIETTAVAAQALLHSGYAPALAIQALDYLIQHRDAYGSFYTTQATVQALRALTLAARLEGEGDTATVTITLTSTDGKAQSRTLIVDANNADLVHQAVFEGGKDETAELEITVKGNRALFYQVVTSFYVPWDLVSEPPAAEQPMRVSVVYDRTELAVNETVQATATVELLRAGGAGTVLVDLGIPPGFEPLTEDLDALVKEGKIDRYELTGRQIILYLTDVASGRLLEFSYRLRALYPVRAQTTASRVFDYYTPDQGNVEPPQRIIVELGTPKR</sequence>
<evidence type="ECO:0000256" key="3">
    <source>
        <dbReference type="ARBA" id="ARBA00022966"/>
    </source>
</evidence>
<dbReference type="Gene3D" id="2.60.40.1940">
    <property type="match status" value="1"/>
</dbReference>
<evidence type="ECO:0000256" key="1">
    <source>
        <dbReference type="ARBA" id="ARBA00010556"/>
    </source>
</evidence>
<dbReference type="SMART" id="SM01359">
    <property type="entry name" value="A2M_N_2"/>
    <property type="match status" value="1"/>
</dbReference>
<dbReference type="Pfam" id="PF00207">
    <property type="entry name" value="A2M"/>
    <property type="match status" value="1"/>
</dbReference>
<dbReference type="SMART" id="SM01361">
    <property type="entry name" value="A2M_recep"/>
    <property type="match status" value="1"/>
</dbReference>
<dbReference type="GO" id="GO:0004866">
    <property type="term" value="F:endopeptidase inhibitor activity"/>
    <property type="evidence" value="ECO:0007669"/>
    <property type="project" value="InterPro"/>
</dbReference>
<dbReference type="SMART" id="SM01419">
    <property type="entry name" value="Thiol-ester_cl"/>
    <property type="match status" value="1"/>
</dbReference>
<dbReference type="Gene3D" id="6.20.50.160">
    <property type="match status" value="1"/>
</dbReference>
<dbReference type="InterPro" id="IPR047565">
    <property type="entry name" value="Alpha-macroglob_thiol-ester_cl"/>
</dbReference>
<dbReference type="Pfam" id="PF07678">
    <property type="entry name" value="TED_complement"/>
    <property type="match status" value="1"/>
</dbReference>
<dbReference type="InterPro" id="IPR001599">
    <property type="entry name" value="Macroglobln_a2"/>
</dbReference>
<dbReference type="Gene3D" id="1.50.10.20">
    <property type="match status" value="1"/>
</dbReference>
<evidence type="ECO:0000256" key="5">
    <source>
        <dbReference type="SAM" id="Phobius"/>
    </source>
</evidence>
<dbReference type="Pfam" id="PF07703">
    <property type="entry name" value="A2M_BRD"/>
    <property type="match status" value="1"/>
</dbReference>
<gene>
    <name evidence="9" type="ORF">ENQ20_01495</name>
</gene>
<dbReference type="Gene3D" id="2.60.40.1930">
    <property type="match status" value="3"/>
</dbReference>
<reference evidence="9" key="1">
    <citation type="journal article" date="2020" name="mSystems">
        <title>Genome- and Community-Level Interaction Insights into Carbon Utilization and Element Cycling Functions of Hydrothermarchaeota in Hydrothermal Sediment.</title>
        <authorList>
            <person name="Zhou Z."/>
            <person name="Liu Y."/>
            <person name="Xu W."/>
            <person name="Pan J."/>
            <person name="Luo Z.H."/>
            <person name="Li M."/>
        </authorList>
    </citation>
    <scope>NUCLEOTIDE SEQUENCE [LARGE SCALE GENOMIC DNA]</scope>
    <source>
        <strain evidence="9">SpSt-289</strain>
    </source>
</reference>
<dbReference type="Gene3D" id="2.60.40.10">
    <property type="entry name" value="Immunoglobulins"/>
    <property type="match status" value="2"/>
</dbReference>
<dbReference type="CDD" id="cd02891">
    <property type="entry name" value="A2M_like"/>
    <property type="match status" value="1"/>
</dbReference>
<evidence type="ECO:0000313" key="9">
    <source>
        <dbReference type="EMBL" id="HDX30149.1"/>
    </source>
</evidence>
<dbReference type="PANTHER" id="PTHR11412">
    <property type="entry name" value="MACROGLOBULIN / COMPLEMENT"/>
    <property type="match status" value="1"/>
</dbReference>
<evidence type="ECO:0000259" key="7">
    <source>
        <dbReference type="SMART" id="SM01360"/>
    </source>
</evidence>
<dbReference type="EMBL" id="DSMG01000017">
    <property type="protein sequence ID" value="HDX30149.1"/>
    <property type="molecule type" value="Genomic_DNA"/>
</dbReference>
<accession>A0A7C1JYN9</accession>
<proteinExistence type="inferred from homology"/>
<keyword evidence="4" id="KW-1015">Disulfide bond</keyword>
<dbReference type="SUPFAM" id="SSF49410">
    <property type="entry name" value="Alpha-macroglobulin receptor domain"/>
    <property type="match status" value="1"/>
</dbReference>
<dbReference type="SUPFAM" id="SSF48239">
    <property type="entry name" value="Terpenoid cyclases/Protein prenyltransferases"/>
    <property type="match status" value="1"/>
</dbReference>
<keyword evidence="5" id="KW-1133">Transmembrane helix</keyword>
<dbReference type="Gene3D" id="2.60.40.690">
    <property type="entry name" value="Alpha-macroglobulin, receptor-binding domain"/>
    <property type="match status" value="1"/>
</dbReference>